<sequence length="733" mass="80495">MPPRSARKGAAAANKQPPKAQKSTLPPPPPQVVPPVEDADVTDPAAVAVKTEAEEDSSIPAAVAGDDKEPAAAKEVATEKVGEEPVAGAAEAPPEELAGGDCNGVDAKEKEMDVDKEVEKQLAEDETREYEVENDYEDVVDKVGNNEGTACVSDNKDESEEEADGEENDEEADDKENEEEAHDKENEEEADDEDDPALYMQTPLTERKTLKHFEIFVGGLDKDAVEEDLIKVFGAFGEIQSVRIVKHPVTQKSKGFAFVHYVSIENARKVLTELKDGTEVKGKQIRISASDDNDTLYLGNICKTWTKNQVIETLKGYGIEEIEDILLPDDPKNEGRIKGFGFLEFASHSDAMVAFHRLRKPDALFGRDISAKVSLAQTPLHPSEESLLQVRTVYLEGIPKSWDEGKVEEICKQHGEIVKIQLPKNSSSKRKQIGFVEFSSRDSALACVEGMNNAQIGEGDVTVKARLAKPTSKGRLAKQIARGGYKVKKDGEEAEVVDQSNKKKAKSKVVHDKEETQPNLKSSNGNKPTNSQGKGSKDKKGKMPRSSKGTKRGRQGMDTGTSEQPSKRTRKNQKLGKVHGRPSTGSGNKRRSYSQQTTYAPSYATPAASYTAPAYAGTSRSHYRSSDLEPHAGFLPAAQQVQNPAQVHNPYRYDLRRAGAYDNQLRGSSGYAGGSGTMVGWTQEKEEEAIIGFWHHWVRLLILNTRVMQATRRAIHIRVMEHMVIEDHITDGA</sequence>
<evidence type="ECO:0000256" key="2">
    <source>
        <dbReference type="PROSITE-ProRule" id="PRU00176"/>
    </source>
</evidence>
<feature type="region of interest" description="Disordered" evidence="3">
    <location>
        <begin position="1"/>
        <end position="197"/>
    </location>
</feature>
<evidence type="ECO:0000256" key="3">
    <source>
        <dbReference type="SAM" id="MobiDB-lite"/>
    </source>
</evidence>
<feature type="compositionally biased region" description="Basic and acidic residues" evidence="3">
    <location>
        <begin position="106"/>
        <end position="131"/>
    </location>
</feature>
<dbReference type="PANTHER" id="PTHR21245">
    <property type="entry name" value="HETEROGENEOUS NUCLEAR RIBONUCLEOPROTEIN"/>
    <property type="match status" value="1"/>
</dbReference>
<feature type="compositionally biased region" description="Low complexity" evidence="3">
    <location>
        <begin position="84"/>
        <end position="100"/>
    </location>
</feature>
<dbReference type="EMBL" id="JANAVB010002199">
    <property type="protein sequence ID" value="KAJ6851485.1"/>
    <property type="molecule type" value="Genomic_DNA"/>
</dbReference>
<dbReference type="InterPro" id="IPR035979">
    <property type="entry name" value="RBD_domain_sf"/>
</dbReference>
<keyword evidence="6" id="KW-1185">Reference proteome</keyword>
<dbReference type="Gene3D" id="3.30.70.330">
    <property type="match status" value="3"/>
</dbReference>
<feature type="compositionally biased region" description="Polar residues" evidence="3">
    <location>
        <begin position="517"/>
        <end position="532"/>
    </location>
</feature>
<evidence type="ECO:0000313" key="5">
    <source>
        <dbReference type="EMBL" id="KAJ6851485.1"/>
    </source>
</evidence>
<feature type="compositionally biased region" description="Acidic residues" evidence="3">
    <location>
        <begin position="157"/>
        <end position="196"/>
    </location>
</feature>
<feature type="compositionally biased region" description="Basic residues" evidence="3">
    <location>
        <begin position="567"/>
        <end position="580"/>
    </location>
</feature>
<dbReference type="GO" id="GO:0003723">
    <property type="term" value="F:RNA binding"/>
    <property type="evidence" value="ECO:0007669"/>
    <property type="project" value="UniProtKB-UniRule"/>
</dbReference>
<dbReference type="InterPro" id="IPR000504">
    <property type="entry name" value="RRM_dom"/>
</dbReference>
<dbReference type="PROSITE" id="PS50102">
    <property type="entry name" value="RRM"/>
    <property type="match status" value="3"/>
</dbReference>
<feature type="domain" description="RRM" evidence="4">
    <location>
        <begin position="294"/>
        <end position="378"/>
    </location>
</feature>
<dbReference type="Pfam" id="PF00076">
    <property type="entry name" value="RRM_1"/>
    <property type="match status" value="3"/>
</dbReference>
<evidence type="ECO:0000313" key="6">
    <source>
        <dbReference type="Proteomes" id="UP001140949"/>
    </source>
</evidence>
<keyword evidence="1 2" id="KW-0694">RNA-binding</keyword>
<feature type="compositionally biased region" description="Basic and acidic residues" evidence="3">
    <location>
        <begin position="65"/>
        <end position="83"/>
    </location>
</feature>
<dbReference type="Proteomes" id="UP001140949">
    <property type="component" value="Unassembled WGS sequence"/>
</dbReference>
<gene>
    <name evidence="5" type="ORF">M6B38_259250</name>
</gene>
<dbReference type="SUPFAM" id="SSF54928">
    <property type="entry name" value="RNA-binding domain, RBD"/>
    <property type="match status" value="2"/>
</dbReference>
<feature type="compositionally biased region" description="Low complexity" evidence="3">
    <location>
        <begin position="8"/>
        <end position="22"/>
    </location>
</feature>
<dbReference type="InterPro" id="IPR012677">
    <property type="entry name" value="Nucleotide-bd_a/b_plait_sf"/>
</dbReference>
<feature type="compositionally biased region" description="Basic residues" evidence="3">
    <location>
        <begin position="537"/>
        <end position="554"/>
    </location>
</feature>
<dbReference type="CDD" id="cd00590">
    <property type="entry name" value="RRM_SF"/>
    <property type="match status" value="3"/>
</dbReference>
<feature type="region of interest" description="Disordered" evidence="3">
    <location>
        <begin position="490"/>
        <end position="600"/>
    </location>
</feature>
<protein>
    <submittedName>
        <fullName evidence="5">Nucleolin-like isoform X2</fullName>
    </submittedName>
</protein>
<reference evidence="5" key="1">
    <citation type="journal article" date="2023" name="GigaByte">
        <title>Genome assembly of the bearded iris, Iris pallida Lam.</title>
        <authorList>
            <person name="Bruccoleri R.E."/>
            <person name="Oakeley E.J."/>
            <person name="Faust A.M.E."/>
            <person name="Altorfer M."/>
            <person name="Dessus-Babus S."/>
            <person name="Burckhardt D."/>
            <person name="Oertli M."/>
            <person name="Naumann U."/>
            <person name="Petersen F."/>
            <person name="Wong J."/>
        </authorList>
    </citation>
    <scope>NUCLEOTIDE SEQUENCE</scope>
    <source>
        <strain evidence="5">GSM-AAB239-AS_SAM_17_03QT</strain>
    </source>
</reference>
<dbReference type="SMART" id="SM00360">
    <property type="entry name" value="RRM"/>
    <property type="match status" value="3"/>
</dbReference>
<organism evidence="5 6">
    <name type="scientific">Iris pallida</name>
    <name type="common">Sweet iris</name>
    <dbReference type="NCBI Taxonomy" id="29817"/>
    <lineage>
        <taxon>Eukaryota</taxon>
        <taxon>Viridiplantae</taxon>
        <taxon>Streptophyta</taxon>
        <taxon>Embryophyta</taxon>
        <taxon>Tracheophyta</taxon>
        <taxon>Spermatophyta</taxon>
        <taxon>Magnoliopsida</taxon>
        <taxon>Liliopsida</taxon>
        <taxon>Asparagales</taxon>
        <taxon>Iridaceae</taxon>
        <taxon>Iridoideae</taxon>
        <taxon>Irideae</taxon>
        <taxon>Iris</taxon>
    </lineage>
</organism>
<evidence type="ECO:0000256" key="1">
    <source>
        <dbReference type="ARBA" id="ARBA00022884"/>
    </source>
</evidence>
<dbReference type="AlphaFoldDB" id="A0AAX6IGJ9"/>
<accession>A0AAX6IGJ9</accession>
<reference evidence="5" key="2">
    <citation type="submission" date="2023-04" db="EMBL/GenBank/DDBJ databases">
        <authorList>
            <person name="Bruccoleri R.E."/>
            <person name="Oakeley E.J."/>
            <person name="Faust A.-M."/>
            <person name="Dessus-Babus S."/>
            <person name="Altorfer M."/>
            <person name="Burckhardt D."/>
            <person name="Oertli M."/>
            <person name="Naumann U."/>
            <person name="Petersen F."/>
            <person name="Wong J."/>
        </authorList>
    </citation>
    <scope>NUCLEOTIDE SEQUENCE</scope>
    <source>
        <strain evidence="5">GSM-AAB239-AS_SAM_17_03QT</strain>
        <tissue evidence="5">Leaf</tissue>
    </source>
</reference>
<feature type="domain" description="RRM" evidence="4">
    <location>
        <begin position="391"/>
        <end position="470"/>
    </location>
</feature>
<evidence type="ECO:0000259" key="4">
    <source>
        <dbReference type="PROSITE" id="PS50102"/>
    </source>
</evidence>
<comment type="caution">
    <text evidence="5">The sequence shown here is derived from an EMBL/GenBank/DDBJ whole genome shotgun (WGS) entry which is preliminary data.</text>
</comment>
<feature type="domain" description="RRM" evidence="4">
    <location>
        <begin position="213"/>
        <end position="292"/>
    </location>
</feature>
<proteinExistence type="predicted"/>
<name>A0AAX6IGJ9_IRIPA</name>